<evidence type="ECO:0008006" key="4">
    <source>
        <dbReference type="Google" id="ProtNLM"/>
    </source>
</evidence>
<feature type="transmembrane region" description="Helical" evidence="1">
    <location>
        <begin position="338"/>
        <end position="357"/>
    </location>
</feature>
<proteinExistence type="predicted"/>
<sequence>MQTNTPRLSRFSVIELLTIVLIALVPLFLTFPYRVNIFLSWEGAYRLSQGQVPFKDYGTPLGYGFWIVPALCFKLFGAKLISLVKAQVILNIIAGLAFRCILKSLDVKPGIRALSVLVFVLSYSFFNFWPWYNQTVIVYELVALCFLLRFLVREDKWRWAFLALSSLFVFLTLFTKQDGGGLTLMLCLALLAYDTWQRKAWLDIPVFLVMLGVVAACFILPLMPNFAYWYNHGQAPHNSRLSIGDLVGEFFGASQWIKFYLLLIVLLLLPQLRHFRDLWNNRKLMLFTLVTLGILAEAAIFQVTSYTPPDNNIFFHSFAFAYIFSLLLPLLQLSSENVRNFGISALLVLLWWSGVYWKYADRVFARFMPAGGPSGIVVSKTGENVVSRSNYMLSYDTTDVPTSQWVFSRLPEFQKVYMPPGTVAGIDRFMAMPVLKEKGDSLRVLNMSELTPLAHAVPFKEETGPDIPLWYHLGVGMFNRQLEAYKQKVHRHYYHVVLYEYMPYNNNFNPFALRDALRKDYQLVDSFLAPRRPTREMIEVYVPKPQDPGTF</sequence>
<dbReference type="OrthoDB" id="614715at2"/>
<dbReference type="RefSeq" id="WP_108688990.1">
    <property type="nucleotide sequence ID" value="NZ_QCYK01000003.1"/>
</dbReference>
<keyword evidence="1" id="KW-0472">Membrane</keyword>
<accession>A0A2T7BDS3</accession>
<feature type="transmembrane region" description="Helical" evidence="1">
    <location>
        <begin position="208"/>
        <end position="230"/>
    </location>
</feature>
<keyword evidence="1" id="KW-1133">Transmembrane helix</keyword>
<feature type="transmembrane region" description="Helical" evidence="1">
    <location>
        <begin position="110"/>
        <end position="129"/>
    </location>
</feature>
<dbReference type="EMBL" id="QCYK01000003">
    <property type="protein sequence ID" value="PUZ23246.1"/>
    <property type="molecule type" value="Genomic_DNA"/>
</dbReference>
<reference evidence="2 3" key="1">
    <citation type="submission" date="2018-04" db="EMBL/GenBank/DDBJ databases">
        <title>Chitinophaga fuyangensis sp. nov., isolated from soil in a chemical factory.</title>
        <authorList>
            <person name="Chen K."/>
        </authorList>
    </citation>
    <scope>NUCLEOTIDE SEQUENCE [LARGE SCALE GENOMIC DNA]</scope>
    <source>
        <strain evidence="2 3">LY-1</strain>
    </source>
</reference>
<feature type="transmembrane region" description="Helical" evidence="1">
    <location>
        <begin position="284"/>
        <end position="301"/>
    </location>
</feature>
<evidence type="ECO:0000313" key="3">
    <source>
        <dbReference type="Proteomes" id="UP000244450"/>
    </source>
</evidence>
<evidence type="ECO:0000256" key="1">
    <source>
        <dbReference type="SAM" id="Phobius"/>
    </source>
</evidence>
<feature type="transmembrane region" description="Helical" evidence="1">
    <location>
        <begin position="250"/>
        <end position="272"/>
    </location>
</feature>
<name>A0A2T7BDS3_9BACT</name>
<comment type="caution">
    <text evidence="2">The sequence shown here is derived from an EMBL/GenBank/DDBJ whole genome shotgun (WGS) entry which is preliminary data.</text>
</comment>
<organism evidence="2 3">
    <name type="scientific">Chitinophaga parva</name>
    <dbReference type="NCBI Taxonomy" id="2169414"/>
    <lineage>
        <taxon>Bacteria</taxon>
        <taxon>Pseudomonadati</taxon>
        <taxon>Bacteroidota</taxon>
        <taxon>Chitinophagia</taxon>
        <taxon>Chitinophagales</taxon>
        <taxon>Chitinophagaceae</taxon>
        <taxon>Chitinophaga</taxon>
    </lineage>
</organism>
<gene>
    <name evidence="2" type="ORF">DCC81_22900</name>
</gene>
<dbReference type="Proteomes" id="UP000244450">
    <property type="component" value="Unassembled WGS sequence"/>
</dbReference>
<feature type="transmembrane region" description="Helical" evidence="1">
    <location>
        <begin position="159"/>
        <end position="174"/>
    </location>
</feature>
<feature type="transmembrane region" description="Helical" evidence="1">
    <location>
        <begin position="135"/>
        <end position="152"/>
    </location>
</feature>
<feature type="transmembrane region" description="Helical" evidence="1">
    <location>
        <begin position="313"/>
        <end position="331"/>
    </location>
</feature>
<feature type="transmembrane region" description="Helical" evidence="1">
    <location>
        <begin position="12"/>
        <end position="31"/>
    </location>
</feature>
<protein>
    <recommendedName>
        <fullName evidence="4">Glycosyltransferase RgtA/B/C/D-like domain-containing protein</fullName>
    </recommendedName>
</protein>
<feature type="transmembrane region" description="Helical" evidence="1">
    <location>
        <begin position="180"/>
        <end position="196"/>
    </location>
</feature>
<evidence type="ECO:0000313" key="2">
    <source>
        <dbReference type="EMBL" id="PUZ23246.1"/>
    </source>
</evidence>
<dbReference type="AlphaFoldDB" id="A0A2T7BDS3"/>
<keyword evidence="1" id="KW-0812">Transmembrane</keyword>
<keyword evidence="3" id="KW-1185">Reference proteome</keyword>